<accession>A0A368G9C2</accession>
<name>A0A368G9C2_ANCCA</name>
<reference evidence="6 7" key="1">
    <citation type="submission" date="2014-10" db="EMBL/GenBank/DDBJ databases">
        <title>Draft genome of the hookworm Ancylostoma caninum.</title>
        <authorList>
            <person name="Mitreva M."/>
        </authorList>
    </citation>
    <scope>NUCLEOTIDE SEQUENCE [LARGE SCALE GENOMIC DNA]</scope>
    <source>
        <strain evidence="6 7">Baltimore</strain>
    </source>
</reference>
<keyword evidence="7" id="KW-1185">Reference proteome</keyword>
<dbReference type="SUPFAM" id="SSF50370">
    <property type="entry name" value="Ricin B-like lectins"/>
    <property type="match status" value="1"/>
</dbReference>
<dbReference type="AlphaFoldDB" id="A0A368G9C2"/>
<dbReference type="PANTHER" id="PTHR11675:SF126">
    <property type="entry name" value="RICIN B LECTIN DOMAIN-CONTAINING PROTEIN"/>
    <property type="match status" value="1"/>
</dbReference>
<dbReference type="PROSITE" id="PS50231">
    <property type="entry name" value="RICIN_B_LECTIN"/>
    <property type="match status" value="1"/>
</dbReference>
<dbReference type="OrthoDB" id="6119243at2759"/>
<dbReference type="STRING" id="29170.A0A368G9C2"/>
<dbReference type="PANTHER" id="PTHR11675">
    <property type="entry name" value="N-ACETYLGALACTOSAMINYLTRANSFERASE"/>
    <property type="match status" value="1"/>
</dbReference>
<dbReference type="GO" id="GO:0006493">
    <property type="term" value="P:protein O-linked glycosylation"/>
    <property type="evidence" value="ECO:0007669"/>
    <property type="project" value="TreeGrafter"/>
</dbReference>
<evidence type="ECO:0000259" key="5">
    <source>
        <dbReference type="SMART" id="SM00458"/>
    </source>
</evidence>
<evidence type="ECO:0000256" key="4">
    <source>
        <dbReference type="ARBA" id="ARBA00023211"/>
    </source>
</evidence>
<evidence type="ECO:0000256" key="3">
    <source>
        <dbReference type="ARBA" id="ARBA00023157"/>
    </source>
</evidence>
<dbReference type="Proteomes" id="UP000252519">
    <property type="component" value="Unassembled WGS sequence"/>
</dbReference>
<evidence type="ECO:0000256" key="1">
    <source>
        <dbReference type="ARBA" id="ARBA00001936"/>
    </source>
</evidence>
<evidence type="ECO:0000313" key="7">
    <source>
        <dbReference type="Proteomes" id="UP000252519"/>
    </source>
</evidence>
<dbReference type="SMART" id="SM00458">
    <property type="entry name" value="RICIN"/>
    <property type="match status" value="1"/>
</dbReference>
<feature type="domain" description="Ricin B lectin" evidence="5">
    <location>
        <begin position="2"/>
        <end position="130"/>
    </location>
</feature>
<keyword evidence="3" id="KW-1015">Disulfide bond</keyword>
<dbReference type="Pfam" id="PF00652">
    <property type="entry name" value="Ricin_B_lectin"/>
    <property type="match status" value="1"/>
</dbReference>
<keyword evidence="2 6" id="KW-0430">Lectin</keyword>
<dbReference type="GO" id="GO:0030246">
    <property type="term" value="F:carbohydrate binding"/>
    <property type="evidence" value="ECO:0007669"/>
    <property type="project" value="UniProtKB-KW"/>
</dbReference>
<evidence type="ECO:0000256" key="2">
    <source>
        <dbReference type="ARBA" id="ARBA00022734"/>
    </source>
</evidence>
<dbReference type="GO" id="GO:0004653">
    <property type="term" value="F:polypeptide N-acetylgalactosaminyltransferase activity"/>
    <property type="evidence" value="ECO:0007669"/>
    <property type="project" value="TreeGrafter"/>
</dbReference>
<evidence type="ECO:0000313" key="6">
    <source>
        <dbReference type="EMBL" id="RCN39610.1"/>
    </source>
</evidence>
<dbReference type="FunFam" id="2.80.10.50:FF:000123">
    <property type="entry name" value="Polypeptide N-acetylgalactosaminyltransferase"/>
    <property type="match status" value="1"/>
</dbReference>
<comment type="cofactor">
    <cofactor evidence="1">
        <name>Mn(2+)</name>
        <dbReference type="ChEBI" id="CHEBI:29035"/>
    </cofactor>
</comment>
<keyword evidence="4" id="KW-0464">Manganese</keyword>
<dbReference type="InterPro" id="IPR035992">
    <property type="entry name" value="Ricin_B-like_lectins"/>
</dbReference>
<comment type="caution">
    <text evidence="6">The sequence shown here is derived from an EMBL/GenBank/DDBJ whole genome shotgun (WGS) entry which is preliminary data.</text>
</comment>
<proteinExistence type="predicted"/>
<dbReference type="Gene3D" id="2.80.10.50">
    <property type="match status" value="2"/>
</dbReference>
<dbReference type="CDD" id="cd23385">
    <property type="entry name" value="beta-trefoil_Ricin_MRC-like"/>
    <property type="match status" value="1"/>
</dbReference>
<gene>
    <name evidence="6" type="ORF">ANCCAN_14457</name>
</gene>
<organism evidence="6 7">
    <name type="scientific">Ancylostoma caninum</name>
    <name type="common">Dog hookworm</name>
    <dbReference type="NCBI Taxonomy" id="29170"/>
    <lineage>
        <taxon>Eukaryota</taxon>
        <taxon>Metazoa</taxon>
        <taxon>Ecdysozoa</taxon>
        <taxon>Nematoda</taxon>
        <taxon>Chromadorea</taxon>
        <taxon>Rhabditida</taxon>
        <taxon>Rhabditina</taxon>
        <taxon>Rhabditomorpha</taxon>
        <taxon>Strongyloidea</taxon>
        <taxon>Ancylostomatidae</taxon>
        <taxon>Ancylostomatinae</taxon>
        <taxon>Ancylostoma</taxon>
    </lineage>
</organism>
<protein>
    <submittedName>
        <fullName evidence="6">Ricin-type beta-trefoil lectin domain protein</fullName>
    </submittedName>
</protein>
<dbReference type="GO" id="GO:0005794">
    <property type="term" value="C:Golgi apparatus"/>
    <property type="evidence" value="ECO:0007669"/>
    <property type="project" value="TreeGrafter"/>
</dbReference>
<sequence length="145" mass="17079">MMSKDGEIRRDETCVDYAGQDVMVFPCHGMKGNQEWRYNHQTGRVFHAVSQKCLEMTRDGARLKMEPCDASNKFQQWKFKEYNEEKAKEYGTGRVFHAVSQKCLEMTRDGARLKMEPCDASNKFQQWKFKEYNEEKAKEYGVIIP</sequence>
<dbReference type="InterPro" id="IPR000772">
    <property type="entry name" value="Ricin_B_lectin"/>
</dbReference>
<dbReference type="EMBL" id="JOJR01000329">
    <property type="protein sequence ID" value="RCN39610.1"/>
    <property type="molecule type" value="Genomic_DNA"/>
</dbReference>